<evidence type="ECO:0000256" key="1">
    <source>
        <dbReference type="ARBA" id="ARBA00007664"/>
    </source>
</evidence>
<keyword evidence="3" id="KW-0720">Serine protease</keyword>
<dbReference type="InterPro" id="IPR001314">
    <property type="entry name" value="Peptidase_S1A"/>
</dbReference>
<keyword evidence="2" id="KW-1015">Disulfide bond</keyword>
<dbReference type="PRINTS" id="PR00722">
    <property type="entry name" value="CHYMOTRYPSIN"/>
</dbReference>
<evidence type="ECO:0000256" key="5">
    <source>
        <dbReference type="SAM" id="SignalP"/>
    </source>
</evidence>
<dbReference type="GO" id="GO:0006508">
    <property type="term" value="P:proteolysis"/>
    <property type="evidence" value="ECO:0007669"/>
    <property type="project" value="UniProtKB-KW"/>
</dbReference>
<evidence type="ECO:0000313" key="8">
    <source>
        <dbReference type="Proteomes" id="UP000237466"/>
    </source>
</evidence>
<proteinExistence type="inferred from homology"/>
<dbReference type="SUPFAM" id="SSF50494">
    <property type="entry name" value="Trypsin-like serine proteases"/>
    <property type="match status" value="1"/>
</dbReference>
<protein>
    <submittedName>
        <fullName evidence="7">Serine protease</fullName>
    </submittedName>
</protein>
<evidence type="ECO:0000259" key="6">
    <source>
        <dbReference type="PROSITE" id="PS50240"/>
    </source>
</evidence>
<dbReference type="PANTHER" id="PTHR24276">
    <property type="entry name" value="POLYSERASE-RELATED"/>
    <property type="match status" value="1"/>
</dbReference>
<feature type="compositionally biased region" description="Polar residues" evidence="4">
    <location>
        <begin position="306"/>
        <end position="319"/>
    </location>
</feature>
<accession>A0A2S3R947</accession>
<sequence>MFSAQSLAKFSFLSVLFSAATMAGEVESRIVNGTVVDVNRYASFASLFYDSLEYDGGYYSGASCGATILDVDHVLTAAHCVEELGSLALFLVVVPQLQDENDYPFGNIQRHRVAKIFYPDNFSNSSSTLFPNDIAILKLEVSMNIDSVNDVIRRPQNEVYRNASETFFAVGHGNTRSGFDSESQLQETPLTYISNTQCANVFSAGNYLSSKQICFDGDFSQSSQLKNSTCQGDSGGPVYWENNGVMMQVGVTSFGPNICGDPNWAVTSVFTEITDYASWIDSVLAGNETAKVTVTEQMRLDYMNGDTGSVDDTGSSGNNEEAPMSFGSSSGGGAVGLWLLMYYLLHACLTRVWESISSLKRSKE</sequence>
<organism evidence="7 8">
    <name type="scientific">Vibrio vulnificus</name>
    <dbReference type="NCBI Taxonomy" id="672"/>
    <lineage>
        <taxon>Bacteria</taxon>
        <taxon>Pseudomonadati</taxon>
        <taxon>Pseudomonadota</taxon>
        <taxon>Gammaproteobacteria</taxon>
        <taxon>Vibrionales</taxon>
        <taxon>Vibrionaceae</taxon>
        <taxon>Vibrio</taxon>
    </lineage>
</organism>
<dbReference type="PROSITE" id="PS00135">
    <property type="entry name" value="TRYPSIN_SER"/>
    <property type="match status" value="1"/>
</dbReference>
<evidence type="ECO:0000256" key="2">
    <source>
        <dbReference type="ARBA" id="ARBA00023157"/>
    </source>
</evidence>
<reference evidence="7 8" key="1">
    <citation type="journal article" date="2018" name="Front. Microbiol.">
        <title>Phylogeny of Vibrio vulnificus from the Analysis of the Core-Genome: Implications for Intra-Species Taxonomy.</title>
        <authorList>
            <person name="Roig F.J."/>
            <person name="Gonzalez-Candelas F."/>
            <person name="Sanjuan E."/>
            <person name="Fouz B."/>
            <person name="Feil E.J."/>
            <person name="Llorens C."/>
            <person name="Baker-Austin C."/>
            <person name="Oliver J.D."/>
            <person name="Danin-Poleg Y."/>
            <person name="Gibas C.J."/>
            <person name="Kashi Y."/>
            <person name="Gulig P.A."/>
            <person name="Morrison S.S."/>
            <person name="Amaro C."/>
        </authorList>
    </citation>
    <scope>NUCLEOTIDE SEQUENCE [LARGE SCALE GENOMIC DNA]</scope>
    <source>
        <strain evidence="7 8">CECT4608</strain>
    </source>
</reference>
<comment type="similarity">
    <text evidence="1">Belongs to the peptidase S1 family.</text>
</comment>
<feature type="region of interest" description="Disordered" evidence="4">
    <location>
        <begin position="305"/>
        <end position="326"/>
    </location>
</feature>
<dbReference type="Proteomes" id="UP000237466">
    <property type="component" value="Unassembled WGS sequence"/>
</dbReference>
<evidence type="ECO:0000256" key="3">
    <source>
        <dbReference type="RuleBase" id="RU363034"/>
    </source>
</evidence>
<feature type="signal peptide" evidence="5">
    <location>
        <begin position="1"/>
        <end position="23"/>
    </location>
</feature>
<dbReference type="RefSeq" id="WP_103199554.1">
    <property type="nucleotide sequence ID" value="NZ_JAERHQ010000005.1"/>
</dbReference>
<dbReference type="PROSITE" id="PS00134">
    <property type="entry name" value="TRYPSIN_HIS"/>
    <property type="match status" value="1"/>
</dbReference>
<gene>
    <name evidence="7" type="ORF">CRN52_00330</name>
</gene>
<dbReference type="AlphaFoldDB" id="A0A2S3R947"/>
<comment type="caution">
    <text evidence="7">The sequence shown here is derived from an EMBL/GenBank/DDBJ whole genome shotgun (WGS) entry which is preliminary data.</text>
</comment>
<dbReference type="InterPro" id="IPR033116">
    <property type="entry name" value="TRYPSIN_SER"/>
</dbReference>
<feature type="domain" description="Peptidase S1" evidence="6">
    <location>
        <begin position="30"/>
        <end position="285"/>
    </location>
</feature>
<dbReference type="PANTHER" id="PTHR24276:SF98">
    <property type="entry name" value="FI18310P1-RELATED"/>
    <property type="match status" value="1"/>
</dbReference>
<dbReference type="InterPro" id="IPR043504">
    <property type="entry name" value="Peptidase_S1_PA_chymotrypsin"/>
</dbReference>
<keyword evidence="5" id="KW-0732">Signal</keyword>
<keyword evidence="3" id="KW-0378">Hydrolase</keyword>
<dbReference type="EMBL" id="PDGH01000005">
    <property type="protein sequence ID" value="POB50205.1"/>
    <property type="molecule type" value="Genomic_DNA"/>
</dbReference>
<dbReference type="GO" id="GO:0004252">
    <property type="term" value="F:serine-type endopeptidase activity"/>
    <property type="evidence" value="ECO:0007669"/>
    <property type="project" value="InterPro"/>
</dbReference>
<feature type="chain" id="PRO_5015670669" evidence="5">
    <location>
        <begin position="24"/>
        <end position="364"/>
    </location>
</feature>
<dbReference type="SMART" id="SM00020">
    <property type="entry name" value="Tryp_SPc"/>
    <property type="match status" value="1"/>
</dbReference>
<dbReference type="Gene3D" id="2.40.10.10">
    <property type="entry name" value="Trypsin-like serine proteases"/>
    <property type="match status" value="1"/>
</dbReference>
<dbReference type="InterPro" id="IPR050430">
    <property type="entry name" value="Peptidase_S1"/>
</dbReference>
<keyword evidence="3 7" id="KW-0645">Protease</keyword>
<dbReference type="Pfam" id="PF00089">
    <property type="entry name" value="Trypsin"/>
    <property type="match status" value="1"/>
</dbReference>
<evidence type="ECO:0000313" key="7">
    <source>
        <dbReference type="EMBL" id="POB50205.1"/>
    </source>
</evidence>
<evidence type="ECO:0000256" key="4">
    <source>
        <dbReference type="SAM" id="MobiDB-lite"/>
    </source>
</evidence>
<dbReference type="InterPro" id="IPR001254">
    <property type="entry name" value="Trypsin_dom"/>
</dbReference>
<dbReference type="InterPro" id="IPR009003">
    <property type="entry name" value="Peptidase_S1_PA"/>
</dbReference>
<dbReference type="PROSITE" id="PS50240">
    <property type="entry name" value="TRYPSIN_DOM"/>
    <property type="match status" value="1"/>
</dbReference>
<name>A0A2S3R947_VIBVL</name>
<dbReference type="InterPro" id="IPR018114">
    <property type="entry name" value="TRYPSIN_HIS"/>
</dbReference>
<dbReference type="CDD" id="cd00190">
    <property type="entry name" value="Tryp_SPc"/>
    <property type="match status" value="1"/>
</dbReference>